<accession>A0A2S9CX60</accession>
<gene>
    <name evidence="1" type="ORF">CQ022_02230</name>
    <name evidence="2" type="ORF">CQ033_10760</name>
</gene>
<proteinExistence type="predicted"/>
<evidence type="ECO:0000313" key="3">
    <source>
        <dbReference type="Proteomes" id="UP000238325"/>
    </source>
</evidence>
<evidence type="ECO:0000313" key="2">
    <source>
        <dbReference type="EMBL" id="PRB91171.1"/>
    </source>
</evidence>
<evidence type="ECO:0000313" key="1">
    <source>
        <dbReference type="EMBL" id="PRB85105.1"/>
    </source>
</evidence>
<sequence length="82" mass="9614">MKSSNYFPNMNIDFKDTQIHDNLNDGFCQRYDSDHTSAYKHLLYLGIENFIFLTNYSIPSGDSGGFFVFYIQFISCSLNKFR</sequence>
<keyword evidence="3" id="KW-1185">Reference proteome</keyword>
<comment type="caution">
    <text evidence="1">The sequence shown here is derived from an EMBL/GenBank/DDBJ whole genome shotgun (WGS) entry which is preliminary data.</text>
</comment>
<dbReference type="Proteomes" id="UP000238325">
    <property type="component" value="Unassembled WGS sequence"/>
</dbReference>
<protein>
    <submittedName>
        <fullName evidence="1">Uncharacterized protein</fullName>
    </submittedName>
</protein>
<reference evidence="3 4" key="1">
    <citation type="submission" date="2017-09" db="EMBL/GenBank/DDBJ databases">
        <title>Genomic, metabolic, and phenotypic characteristics of bacterial isolates from the natural microbiome of the model nematode Caenorhabditis elegans.</title>
        <authorList>
            <person name="Zimmermann J."/>
            <person name="Obeng N."/>
            <person name="Yang W."/>
            <person name="Obeng O."/>
            <person name="Kissoyan K."/>
            <person name="Pees B."/>
            <person name="Dirksen P."/>
            <person name="Hoppner M."/>
            <person name="Franke A."/>
            <person name="Rosenstiel P."/>
            <person name="Leippe M."/>
            <person name="Dierking K."/>
            <person name="Kaleta C."/>
            <person name="Schulenburg H."/>
        </authorList>
    </citation>
    <scope>NUCLEOTIDE SEQUENCE [LARGE SCALE GENOMIC DNA]</scope>
    <source>
        <strain evidence="1 4">MYb25</strain>
        <strain evidence="2 3">MYb44</strain>
    </source>
</reference>
<name>A0A2S9CX60_CHRCI</name>
<organism evidence="1 4">
    <name type="scientific">Chryseobacterium culicis</name>
    <dbReference type="NCBI Taxonomy" id="680127"/>
    <lineage>
        <taxon>Bacteria</taxon>
        <taxon>Pseudomonadati</taxon>
        <taxon>Bacteroidota</taxon>
        <taxon>Flavobacteriia</taxon>
        <taxon>Flavobacteriales</taxon>
        <taxon>Weeksellaceae</taxon>
        <taxon>Chryseobacterium group</taxon>
        <taxon>Chryseobacterium</taxon>
    </lineage>
</organism>
<dbReference type="Proteomes" id="UP000238534">
    <property type="component" value="Unassembled WGS sequence"/>
</dbReference>
<evidence type="ECO:0000313" key="4">
    <source>
        <dbReference type="Proteomes" id="UP000238534"/>
    </source>
</evidence>
<dbReference type="AlphaFoldDB" id="A0A2S9CX60"/>
<dbReference type="EMBL" id="PCPH01000002">
    <property type="protein sequence ID" value="PRB91171.1"/>
    <property type="molecule type" value="Genomic_DNA"/>
</dbReference>
<dbReference type="EMBL" id="PCPP01000001">
    <property type="protein sequence ID" value="PRB85105.1"/>
    <property type="molecule type" value="Genomic_DNA"/>
</dbReference>